<dbReference type="InterPro" id="IPR036514">
    <property type="entry name" value="SGNH_hydro_sf"/>
</dbReference>
<sequence length="730" mass="79668">MLVKNYIDFILAPLASATSRVFTALCLLPLTVWGQLEITFPQERAIFQRNLSGNASVSICGNYFQAAQRIEARVIAVKPGEGEETAWTILEQNPSGGIFNGSVKIPQGWYSLQVRAIQSGKTVGIDTLGRVGVGEVFIISGQSNAQGVNDLPGIPLPPGAADDRVNYIAYNNEANNSLNDPPSPLFAHLDIQDNISILGPRGHTAWCWGMLGDSLVKRLNVPVLFINTAWSGTSIQNWLDSSKGLATSSVYSDSYQFPDQMPYANLRIAAQNYARQYGVRSILWMLGESDTYPVRMGYENFKYKLESVINALTIHTGYKIPWMIARTSRIVDNTGSTITSQAIIDAQNAVITDLGDKGAYGPETDNLPVSRIDGTHFYGNEALQVLAGAWNRQLDDAFFDNIAPVPPSDVPVTKLSCSTDDSSVSLRLADGYRSYGWTIANEEGEATATGQTMQVSAPGTYSAIIKDEFGNSLRTQKITIAFPIKPVAPVIQPSGNIQICRDSTVSFFLDSGKDIYQWYSGDGQIVQQAGGVFQPKEAGSFFTKAFNVLGCESDRSNTVSLTIRAADNPPVLVLQGPFNIKVQPVADTASVDYVWLRDSNIIPRQSRNTLIVDSAGIYTAKAAQSFYLDRDTLVCYSASSNSIEIGLRTLSDQYIVYPNPAESASINVLSKTPVENARIMIYDVSGRLIYNWQGTLGPIEKFRLPLKGPGEFIVQITSAASKRTIKVVIR</sequence>
<dbReference type="EMBL" id="FNAN01000036">
    <property type="protein sequence ID" value="SDH41358.1"/>
    <property type="molecule type" value="Genomic_DNA"/>
</dbReference>
<dbReference type="OrthoDB" id="1488710at2"/>
<dbReference type="PANTHER" id="PTHR31988">
    <property type="entry name" value="ESTERASE, PUTATIVE (DUF303)-RELATED"/>
    <property type="match status" value="1"/>
</dbReference>
<evidence type="ECO:0000256" key="1">
    <source>
        <dbReference type="ARBA" id="ARBA00022801"/>
    </source>
</evidence>
<evidence type="ECO:0000313" key="3">
    <source>
        <dbReference type="EMBL" id="SDH41358.1"/>
    </source>
</evidence>
<dbReference type="SUPFAM" id="SSF52266">
    <property type="entry name" value="SGNH hydrolase"/>
    <property type="match status" value="1"/>
</dbReference>
<accession>A0A1G8C7K1</accession>
<dbReference type="PANTHER" id="PTHR31988:SF19">
    <property type="entry name" value="9-O-ACETYL-N-ACETYLNEURAMINIC ACID DEACETYLASE-RELATED"/>
    <property type="match status" value="1"/>
</dbReference>
<dbReference type="GO" id="GO:0016788">
    <property type="term" value="F:hydrolase activity, acting on ester bonds"/>
    <property type="evidence" value="ECO:0007669"/>
    <property type="project" value="UniProtKB-ARBA"/>
</dbReference>
<keyword evidence="1" id="KW-0378">Hydrolase</keyword>
<dbReference type="NCBIfam" id="TIGR04183">
    <property type="entry name" value="Por_Secre_tail"/>
    <property type="match status" value="1"/>
</dbReference>
<dbReference type="Gene3D" id="3.40.50.1110">
    <property type="entry name" value="SGNH hydrolase"/>
    <property type="match status" value="1"/>
</dbReference>
<organism evidence="3 4">
    <name type="scientific">Dyadobacter soli</name>
    <dbReference type="NCBI Taxonomy" id="659014"/>
    <lineage>
        <taxon>Bacteria</taxon>
        <taxon>Pseudomonadati</taxon>
        <taxon>Bacteroidota</taxon>
        <taxon>Cytophagia</taxon>
        <taxon>Cytophagales</taxon>
        <taxon>Spirosomataceae</taxon>
        <taxon>Dyadobacter</taxon>
    </lineage>
</organism>
<feature type="domain" description="Sialate O-acetylesterase" evidence="2">
    <location>
        <begin position="135"/>
        <end position="330"/>
    </location>
</feature>
<dbReference type="AlphaFoldDB" id="A0A1G8C7K1"/>
<name>A0A1G8C7K1_9BACT</name>
<keyword evidence="4" id="KW-1185">Reference proteome</keyword>
<reference evidence="4" key="1">
    <citation type="submission" date="2016-10" db="EMBL/GenBank/DDBJ databases">
        <authorList>
            <person name="Varghese N."/>
            <person name="Submissions S."/>
        </authorList>
    </citation>
    <scope>NUCLEOTIDE SEQUENCE [LARGE SCALE GENOMIC DNA]</scope>
    <source>
        <strain evidence="4">DSM 25329</strain>
    </source>
</reference>
<protein>
    <submittedName>
        <fullName evidence="3">Por secretion system C-terminal sorting domain-containing protein</fullName>
    </submittedName>
</protein>
<evidence type="ECO:0000259" key="2">
    <source>
        <dbReference type="Pfam" id="PF03629"/>
    </source>
</evidence>
<dbReference type="Proteomes" id="UP000198748">
    <property type="component" value="Unassembled WGS sequence"/>
</dbReference>
<dbReference type="InterPro" id="IPR052940">
    <property type="entry name" value="Carb_Esterase_6"/>
</dbReference>
<gene>
    <name evidence="3" type="ORF">SAMN04487996_13621</name>
</gene>
<dbReference type="Pfam" id="PF03629">
    <property type="entry name" value="SASA"/>
    <property type="match status" value="1"/>
</dbReference>
<evidence type="ECO:0000313" key="4">
    <source>
        <dbReference type="Proteomes" id="UP000198748"/>
    </source>
</evidence>
<proteinExistence type="predicted"/>
<dbReference type="InterPro" id="IPR005181">
    <property type="entry name" value="SASA"/>
</dbReference>
<dbReference type="STRING" id="659014.SAMN04487996_13621"/>
<dbReference type="InterPro" id="IPR026444">
    <property type="entry name" value="Secre_tail"/>
</dbReference>